<feature type="domain" description="HTH lacI-type" evidence="4">
    <location>
        <begin position="2"/>
        <end position="60"/>
    </location>
</feature>
<evidence type="ECO:0000256" key="3">
    <source>
        <dbReference type="ARBA" id="ARBA00023163"/>
    </source>
</evidence>
<dbReference type="InterPro" id="IPR046335">
    <property type="entry name" value="LacI/GalR-like_sensor"/>
</dbReference>
<dbReference type="InterPro" id="IPR010982">
    <property type="entry name" value="Lambda_DNA-bd_dom_sf"/>
</dbReference>
<dbReference type="PANTHER" id="PTHR30146:SF149">
    <property type="entry name" value="HTH-TYPE TRANSCRIPTIONAL REGULATOR EBGR"/>
    <property type="match status" value="1"/>
</dbReference>
<evidence type="ECO:0000256" key="2">
    <source>
        <dbReference type="ARBA" id="ARBA00023125"/>
    </source>
</evidence>
<name>A0ABS2FR21_9FIRM</name>
<protein>
    <submittedName>
        <fullName evidence="5">LacI family DNA-binding transcriptional regulator</fullName>
    </submittedName>
</protein>
<dbReference type="PROSITE" id="PS50932">
    <property type="entry name" value="HTH_LACI_2"/>
    <property type="match status" value="1"/>
</dbReference>
<gene>
    <name evidence="5" type="ORF">H9X91_01185</name>
</gene>
<dbReference type="PANTHER" id="PTHR30146">
    <property type="entry name" value="LACI-RELATED TRANSCRIPTIONAL REPRESSOR"/>
    <property type="match status" value="1"/>
</dbReference>
<accession>A0ABS2FR21</accession>
<keyword evidence="1" id="KW-0805">Transcription regulation</keyword>
<keyword evidence="2 5" id="KW-0238">DNA-binding</keyword>
<reference evidence="5 6" key="1">
    <citation type="journal article" date="2021" name="Sci. Rep.">
        <title>The distribution of antibiotic resistance genes in chicken gut microbiota commensals.</title>
        <authorList>
            <person name="Juricova H."/>
            <person name="Matiasovicova J."/>
            <person name="Kubasova T."/>
            <person name="Cejkova D."/>
            <person name="Rychlik I."/>
        </authorList>
    </citation>
    <scope>NUCLEOTIDE SEQUENCE [LARGE SCALE GENOMIC DNA]</scope>
    <source>
        <strain evidence="5 6">An411</strain>
    </source>
</reference>
<dbReference type="Pfam" id="PF13377">
    <property type="entry name" value="Peripla_BP_3"/>
    <property type="match status" value="1"/>
</dbReference>
<sequence>MATIKDVAQAAQVSAAAVSRVLNKDDNISVTPEVRARIFQAAHALGYVSPRQRKAAEHKTHLVIGVADWRIIRPDRPNVRLSSLSCLVQMMTDQYEVSFVRLTFGEPQKVDGIIALGVFSEKEIDFLRSLSFAIVFVNSNQHNYEFDQVQVDFDRGQEQMVAYLLDQKRYTGLGYIGGIYDGANGRIGAHRLAAIQRILEARGQYDPRIFHVGEISRESGYALAKKAVEEHTLAEAVLLGSDEVAEGALEAFRELGIRVPKDVAVIIYQDIQTLESKWPTGTCLEMFPDYVWENALELLFGRISQRRSQAVTVTVPTHLKIGDTA</sequence>
<comment type="caution">
    <text evidence="5">The sequence shown here is derived from an EMBL/GenBank/DDBJ whole genome shotgun (WGS) entry which is preliminary data.</text>
</comment>
<dbReference type="InterPro" id="IPR028082">
    <property type="entry name" value="Peripla_BP_I"/>
</dbReference>
<evidence type="ECO:0000313" key="6">
    <source>
        <dbReference type="Proteomes" id="UP000719500"/>
    </source>
</evidence>
<dbReference type="SUPFAM" id="SSF47413">
    <property type="entry name" value="lambda repressor-like DNA-binding domains"/>
    <property type="match status" value="1"/>
</dbReference>
<organism evidence="5 6">
    <name type="scientific">Oscillibacter valericigenes</name>
    <dbReference type="NCBI Taxonomy" id="351091"/>
    <lineage>
        <taxon>Bacteria</taxon>
        <taxon>Bacillati</taxon>
        <taxon>Bacillota</taxon>
        <taxon>Clostridia</taxon>
        <taxon>Eubacteriales</taxon>
        <taxon>Oscillospiraceae</taxon>
        <taxon>Oscillibacter</taxon>
    </lineage>
</organism>
<dbReference type="PROSITE" id="PS00356">
    <property type="entry name" value="HTH_LACI_1"/>
    <property type="match status" value="1"/>
</dbReference>
<dbReference type="Gene3D" id="1.10.260.40">
    <property type="entry name" value="lambda repressor-like DNA-binding domains"/>
    <property type="match status" value="1"/>
</dbReference>
<dbReference type="RefSeq" id="WP_204801684.1">
    <property type="nucleotide sequence ID" value="NZ_JACSNX010000001.1"/>
</dbReference>
<dbReference type="Proteomes" id="UP000719500">
    <property type="component" value="Unassembled WGS sequence"/>
</dbReference>
<dbReference type="EMBL" id="JACSNX010000001">
    <property type="protein sequence ID" value="MBM6850049.1"/>
    <property type="molecule type" value="Genomic_DNA"/>
</dbReference>
<proteinExistence type="predicted"/>
<evidence type="ECO:0000256" key="1">
    <source>
        <dbReference type="ARBA" id="ARBA00023015"/>
    </source>
</evidence>
<evidence type="ECO:0000259" key="4">
    <source>
        <dbReference type="PROSITE" id="PS50932"/>
    </source>
</evidence>
<evidence type="ECO:0000313" key="5">
    <source>
        <dbReference type="EMBL" id="MBM6850049.1"/>
    </source>
</evidence>
<dbReference type="GO" id="GO:0003677">
    <property type="term" value="F:DNA binding"/>
    <property type="evidence" value="ECO:0007669"/>
    <property type="project" value="UniProtKB-KW"/>
</dbReference>
<dbReference type="Pfam" id="PF00356">
    <property type="entry name" value="LacI"/>
    <property type="match status" value="1"/>
</dbReference>
<dbReference type="SMART" id="SM00354">
    <property type="entry name" value="HTH_LACI"/>
    <property type="match status" value="1"/>
</dbReference>
<keyword evidence="6" id="KW-1185">Reference proteome</keyword>
<keyword evidence="3" id="KW-0804">Transcription</keyword>
<dbReference type="SUPFAM" id="SSF53822">
    <property type="entry name" value="Periplasmic binding protein-like I"/>
    <property type="match status" value="1"/>
</dbReference>
<dbReference type="Gene3D" id="3.40.50.2300">
    <property type="match status" value="2"/>
</dbReference>
<dbReference type="InterPro" id="IPR000843">
    <property type="entry name" value="HTH_LacI"/>
</dbReference>